<protein>
    <submittedName>
        <fullName evidence="2">Uncharacterized protein</fullName>
    </submittedName>
</protein>
<evidence type="ECO:0000313" key="2">
    <source>
        <dbReference type="EMBL" id="EMI57558.1"/>
    </source>
</evidence>
<dbReference type="PATRIC" id="fig|1263870.3.peg.1097"/>
<reference evidence="2 3" key="1">
    <citation type="journal article" date="2013" name="Mar. Genomics">
        <title>Expression of sulfatases in Rhodopirellula baltica and the diversity of sulfatases in the genus Rhodopirellula.</title>
        <authorList>
            <person name="Wegner C.E."/>
            <person name="Richter-Heitmann T."/>
            <person name="Klindworth A."/>
            <person name="Klockow C."/>
            <person name="Richter M."/>
            <person name="Achstetter T."/>
            <person name="Glockner F.O."/>
            <person name="Harder J."/>
        </authorList>
    </citation>
    <scope>NUCLEOTIDE SEQUENCE [LARGE SCALE GENOMIC DNA]</scope>
    <source>
        <strain evidence="2 3">SM41</strain>
    </source>
</reference>
<name>M5UNH5_9BACT</name>
<feature type="compositionally biased region" description="Basic and acidic residues" evidence="1">
    <location>
        <begin position="30"/>
        <end position="42"/>
    </location>
</feature>
<evidence type="ECO:0000256" key="1">
    <source>
        <dbReference type="SAM" id="MobiDB-lite"/>
    </source>
</evidence>
<accession>M5UNH5</accession>
<gene>
    <name evidence="2" type="ORF">RSSM_01009</name>
</gene>
<keyword evidence="3" id="KW-1185">Reference proteome</keyword>
<dbReference type="Proteomes" id="UP000011885">
    <property type="component" value="Unassembled WGS sequence"/>
</dbReference>
<dbReference type="EMBL" id="ANOH01000082">
    <property type="protein sequence ID" value="EMI57558.1"/>
    <property type="molecule type" value="Genomic_DNA"/>
</dbReference>
<organism evidence="2 3">
    <name type="scientific">Rhodopirellula sallentina SM41</name>
    <dbReference type="NCBI Taxonomy" id="1263870"/>
    <lineage>
        <taxon>Bacteria</taxon>
        <taxon>Pseudomonadati</taxon>
        <taxon>Planctomycetota</taxon>
        <taxon>Planctomycetia</taxon>
        <taxon>Pirellulales</taxon>
        <taxon>Pirellulaceae</taxon>
        <taxon>Rhodopirellula</taxon>
    </lineage>
</organism>
<proteinExistence type="predicted"/>
<dbReference type="AlphaFoldDB" id="M5UNH5"/>
<evidence type="ECO:0000313" key="3">
    <source>
        <dbReference type="Proteomes" id="UP000011885"/>
    </source>
</evidence>
<comment type="caution">
    <text evidence="2">The sequence shown here is derived from an EMBL/GenBank/DDBJ whole genome shotgun (WGS) entry which is preliminary data.</text>
</comment>
<sequence length="42" mass="4984">MDELVVPTPIGRRARVRQPHLQSQILGCQRRFEDPKKNELRD</sequence>
<feature type="region of interest" description="Disordered" evidence="1">
    <location>
        <begin position="15"/>
        <end position="42"/>
    </location>
</feature>